<reference evidence="1 2" key="1">
    <citation type="submission" date="2014-06" db="EMBL/GenBank/DDBJ databases">
        <title>Evolutionary Origins and Diversification of the Mycorrhizal Mutualists.</title>
        <authorList>
            <consortium name="DOE Joint Genome Institute"/>
            <consortium name="Mycorrhizal Genomics Consortium"/>
            <person name="Kohler A."/>
            <person name="Kuo A."/>
            <person name="Nagy L.G."/>
            <person name="Floudas D."/>
            <person name="Copeland A."/>
            <person name="Barry K.W."/>
            <person name="Cichocki N."/>
            <person name="Veneault-Fourrey C."/>
            <person name="LaButti K."/>
            <person name="Lindquist E.A."/>
            <person name="Lipzen A."/>
            <person name="Lundell T."/>
            <person name="Morin E."/>
            <person name="Murat C."/>
            <person name="Riley R."/>
            <person name="Ohm R."/>
            <person name="Sun H."/>
            <person name="Tunlid A."/>
            <person name="Henrissat B."/>
            <person name="Grigoriev I.V."/>
            <person name="Hibbett D.S."/>
            <person name="Martin F."/>
        </authorList>
    </citation>
    <scope>NUCLEOTIDE SEQUENCE [LARGE SCALE GENOMIC DNA]</scope>
    <source>
        <strain evidence="1 2">SS14</strain>
    </source>
</reference>
<dbReference type="EMBL" id="KN837350">
    <property type="protein sequence ID" value="KIJ26997.1"/>
    <property type="molecule type" value="Genomic_DNA"/>
</dbReference>
<evidence type="ECO:0000313" key="1">
    <source>
        <dbReference type="EMBL" id="KIJ26997.1"/>
    </source>
</evidence>
<dbReference type="Proteomes" id="UP000054279">
    <property type="component" value="Unassembled WGS sequence"/>
</dbReference>
<evidence type="ECO:0000313" key="2">
    <source>
        <dbReference type="Proteomes" id="UP000054279"/>
    </source>
</evidence>
<feature type="non-terminal residue" evidence="1">
    <location>
        <position position="1"/>
    </location>
</feature>
<dbReference type="OrthoDB" id="10250458at2759"/>
<dbReference type="HOGENOM" id="CLU_2055382_0_0_1"/>
<dbReference type="AlphaFoldDB" id="A0A0C9UCY6"/>
<feature type="non-terminal residue" evidence="1">
    <location>
        <position position="120"/>
    </location>
</feature>
<organism evidence="1 2">
    <name type="scientific">Sphaerobolus stellatus (strain SS14)</name>
    <dbReference type="NCBI Taxonomy" id="990650"/>
    <lineage>
        <taxon>Eukaryota</taxon>
        <taxon>Fungi</taxon>
        <taxon>Dikarya</taxon>
        <taxon>Basidiomycota</taxon>
        <taxon>Agaricomycotina</taxon>
        <taxon>Agaricomycetes</taxon>
        <taxon>Phallomycetidae</taxon>
        <taxon>Geastrales</taxon>
        <taxon>Sphaerobolaceae</taxon>
        <taxon>Sphaerobolus</taxon>
    </lineage>
</organism>
<protein>
    <submittedName>
        <fullName evidence="1">Uncharacterized protein</fullName>
    </submittedName>
</protein>
<gene>
    <name evidence="1" type="ORF">M422DRAFT_271887</name>
</gene>
<accession>A0A0C9UCY6</accession>
<proteinExistence type="predicted"/>
<sequence length="120" mass="13184">NGNSNAHGVELHTPQPHIAVEPVSTTVSVLSALQKYQVIPAIVESLVSPLPHGPDADEQPDPDYTEKAARTLLTYLEVGGMLTQEEKEQLQKVVTNDRTKSAWGLDDEAWKMLQHSTKTD</sequence>
<name>A0A0C9UCY6_SPHS4</name>
<keyword evidence="2" id="KW-1185">Reference proteome</keyword>